<dbReference type="RefSeq" id="WP_149783131.1">
    <property type="nucleotide sequence ID" value="NZ_BAAADP010000001.1"/>
</dbReference>
<feature type="compositionally biased region" description="Basic and acidic residues" evidence="1">
    <location>
        <begin position="1"/>
        <end position="10"/>
    </location>
</feature>
<accession>A0A1I2Z9X0</accession>
<reference evidence="3 4" key="1">
    <citation type="submission" date="2016-10" db="EMBL/GenBank/DDBJ databases">
        <authorList>
            <person name="Varghese N."/>
            <person name="Submissions S."/>
        </authorList>
    </citation>
    <scope>NUCLEOTIDE SEQUENCE [LARGE SCALE GENOMIC DNA]</scope>
    <source>
        <strain evidence="3 4">CGMCC 1.6377</strain>
    </source>
</reference>
<dbReference type="Proteomes" id="UP000323537">
    <property type="component" value="Unassembled WGS sequence"/>
</dbReference>
<name>A0A1I2Z9X0_9EURY</name>
<feature type="region of interest" description="Disordered" evidence="1">
    <location>
        <begin position="1"/>
        <end position="23"/>
    </location>
</feature>
<evidence type="ECO:0000256" key="1">
    <source>
        <dbReference type="SAM" id="MobiDB-lite"/>
    </source>
</evidence>
<evidence type="ECO:0000259" key="2">
    <source>
        <dbReference type="Pfam" id="PF26227"/>
    </source>
</evidence>
<dbReference type="Pfam" id="PF26227">
    <property type="entry name" value="DUF8053"/>
    <property type="match status" value="1"/>
</dbReference>
<dbReference type="EMBL" id="FOPZ01000001">
    <property type="protein sequence ID" value="SFH34296.1"/>
    <property type="molecule type" value="Genomic_DNA"/>
</dbReference>
<feature type="region of interest" description="Disordered" evidence="1">
    <location>
        <begin position="46"/>
        <end position="85"/>
    </location>
</feature>
<dbReference type="InterPro" id="IPR058366">
    <property type="entry name" value="DUF8053"/>
</dbReference>
<keyword evidence="4" id="KW-1185">Reference proteome</keyword>
<dbReference type="AlphaFoldDB" id="A0A1I2Z9X0"/>
<sequence length="85" mass="9133">MSSEIRKLRDLGNGSGGVTIPRDTLRNWGLIDDDDELTDAHLHIHESDDAIEVRPIGPTPGGSDDDSSKPKRSTGRSIPASKADL</sequence>
<protein>
    <recommendedName>
        <fullName evidence="2">DUF8053 domain-containing protein</fullName>
    </recommendedName>
</protein>
<evidence type="ECO:0000313" key="4">
    <source>
        <dbReference type="Proteomes" id="UP000323537"/>
    </source>
</evidence>
<organism evidence="3 4">
    <name type="scientific">Halorubrum aquaticum</name>
    <dbReference type="NCBI Taxonomy" id="387340"/>
    <lineage>
        <taxon>Archaea</taxon>
        <taxon>Methanobacteriati</taxon>
        <taxon>Methanobacteriota</taxon>
        <taxon>Stenosarchaea group</taxon>
        <taxon>Halobacteria</taxon>
        <taxon>Halobacteriales</taxon>
        <taxon>Haloferacaceae</taxon>
        <taxon>Halorubrum</taxon>
    </lineage>
</organism>
<gene>
    <name evidence="3" type="ORF">SAMN04488066_101354</name>
</gene>
<feature type="domain" description="DUF8053" evidence="2">
    <location>
        <begin position="5"/>
        <end position="49"/>
    </location>
</feature>
<dbReference type="OrthoDB" id="317561at2157"/>
<evidence type="ECO:0000313" key="3">
    <source>
        <dbReference type="EMBL" id="SFH34296.1"/>
    </source>
</evidence>
<proteinExistence type="predicted"/>